<feature type="region of interest" description="Disordered" evidence="1">
    <location>
        <begin position="276"/>
        <end position="319"/>
    </location>
</feature>
<evidence type="ECO:0000313" key="2">
    <source>
        <dbReference type="EMBL" id="KAK3858764.1"/>
    </source>
</evidence>
<dbReference type="Proteomes" id="UP001286313">
    <property type="component" value="Unassembled WGS sequence"/>
</dbReference>
<evidence type="ECO:0000313" key="3">
    <source>
        <dbReference type="Proteomes" id="UP001286313"/>
    </source>
</evidence>
<feature type="compositionally biased region" description="Basic and acidic residues" evidence="1">
    <location>
        <begin position="43"/>
        <end position="130"/>
    </location>
</feature>
<evidence type="ECO:0000256" key="1">
    <source>
        <dbReference type="SAM" id="MobiDB-lite"/>
    </source>
</evidence>
<keyword evidence="3" id="KW-1185">Reference proteome</keyword>
<evidence type="ECO:0008006" key="4">
    <source>
        <dbReference type="Google" id="ProtNLM"/>
    </source>
</evidence>
<reference evidence="2" key="1">
    <citation type="submission" date="2023-10" db="EMBL/GenBank/DDBJ databases">
        <title>Genome assemblies of two species of porcelain crab, Petrolisthes cinctipes and Petrolisthes manimaculis (Anomura: Porcellanidae).</title>
        <authorList>
            <person name="Angst P."/>
        </authorList>
    </citation>
    <scope>NUCLEOTIDE SEQUENCE</scope>
    <source>
        <strain evidence="2">PB745_01</strain>
        <tissue evidence="2">Gill</tissue>
    </source>
</reference>
<comment type="caution">
    <text evidence="2">The sequence shown here is derived from an EMBL/GenBank/DDBJ whole genome shotgun (WGS) entry which is preliminary data.</text>
</comment>
<name>A0AAE1ENN1_PETCI</name>
<feature type="region of interest" description="Disordered" evidence="1">
    <location>
        <begin position="194"/>
        <end position="215"/>
    </location>
</feature>
<accession>A0AAE1ENN1</accession>
<organism evidence="2 3">
    <name type="scientific">Petrolisthes cinctipes</name>
    <name type="common">Flat porcelain crab</name>
    <dbReference type="NCBI Taxonomy" id="88211"/>
    <lineage>
        <taxon>Eukaryota</taxon>
        <taxon>Metazoa</taxon>
        <taxon>Ecdysozoa</taxon>
        <taxon>Arthropoda</taxon>
        <taxon>Crustacea</taxon>
        <taxon>Multicrustacea</taxon>
        <taxon>Malacostraca</taxon>
        <taxon>Eumalacostraca</taxon>
        <taxon>Eucarida</taxon>
        <taxon>Decapoda</taxon>
        <taxon>Pleocyemata</taxon>
        <taxon>Anomura</taxon>
        <taxon>Galatheoidea</taxon>
        <taxon>Porcellanidae</taxon>
        <taxon>Petrolisthes</taxon>
    </lineage>
</organism>
<gene>
    <name evidence="2" type="ORF">Pcinc_035076</name>
</gene>
<sequence>MSEQGDLPSVFPTQRSPPPATPPPGRTHSPTQSAPNLLQLVKYLEDTRHHDEERREQERKYEEEKRRREEQERRRQEEQERREVDYRREQEWRQLEERREQQRRQEEDRRRREDQERREAEESRRQEDSQRFQALLQALASSRDAELVQKLISMDPSSSLNDVVTACHAHEAARRTTTAISAPNQHVQAVSTYKNQKKKNQGHIKDPPNKESPALPAAACHSCARHHEPRQCPAFKSTCNGCGRLGHRSLTPKCPASKVQCRICTHMGHFDKHCRTNQRKIKGGGPPSKTGGSSGHLSASQQQRTTRYVPPVLRTLEQS</sequence>
<feature type="compositionally biased region" description="Polar residues" evidence="1">
    <location>
        <begin position="296"/>
        <end position="306"/>
    </location>
</feature>
<feature type="region of interest" description="Disordered" evidence="1">
    <location>
        <begin position="1"/>
        <end position="130"/>
    </location>
</feature>
<proteinExistence type="predicted"/>
<dbReference type="AlphaFoldDB" id="A0AAE1ENN1"/>
<protein>
    <recommendedName>
        <fullName evidence="4">CCHC-type domain-containing protein</fullName>
    </recommendedName>
</protein>
<feature type="compositionally biased region" description="Pro residues" evidence="1">
    <location>
        <begin position="15"/>
        <end position="25"/>
    </location>
</feature>
<dbReference type="EMBL" id="JAWQEG010005223">
    <property type="protein sequence ID" value="KAK3858764.1"/>
    <property type="molecule type" value="Genomic_DNA"/>
</dbReference>